<evidence type="ECO:0000313" key="7">
    <source>
        <dbReference type="EMBL" id="KAA0059958.1"/>
    </source>
</evidence>
<keyword evidence="1 5" id="KW-0732">Signal</keyword>
<organism evidence="8 10">
    <name type="scientific">Cucumis melo var. makuwa</name>
    <name type="common">Oriental melon</name>
    <dbReference type="NCBI Taxonomy" id="1194695"/>
    <lineage>
        <taxon>Eukaryota</taxon>
        <taxon>Viridiplantae</taxon>
        <taxon>Streptophyta</taxon>
        <taxon>Embryophyta</taxon>
        <taxon>Tracheophyta</taxon>
        <taxon>Spermatophyta</taxon>
        <taxon>Magnoliopsida</taxon>
        <taxon>eudicotyledons</taxon>
        <taxon>Gunneridae</taxon>
        <taxon>Pentapetalae</taxon>
        <taxon>rosids</taxon>
        <taxon>fabids</taxon>
        <taxon>Cucurbitales</taxon>
        <taxon>Cucurbitaceae</taxon>
        <taxon>Benincaseae</taxon>
        <taxon>Cucumis</taxon>
    </lineage>
</organism>
<evidence type="ECO:0000256" key="2">
    <source>
        <dbReference type="ARBA" id="ARBA00023157"/>
    </source>
</evidence>
<dbReference type="CDD" id="cd15797">
    <property type="entry name" value="PMEI"/>
    <property type="match status" value="1"/>
</dbReference>
<comment type="caution">
    <text evidence="8">The sequence shown here is derived from an EMBL/GenBank/DDBJ whole genome shotgun (WGS) entry which is preliminary data.</text>
</comment>
<dbReference type="SMART" id="SM00856">
    <property type="entry name" value="PMEI"/>
    <property type="match status" value="1"/>
</dbReference>
<evidence type="ECO:0000256" key="3">
    <source>
        <dbReference type="ARBA" id="ARBA00038471"/>
    </source>
</evidence>
<dbReference type="EMBL" id="SSTD01013153">
    <property type="protein sequence ID" value="TYK07601.1"/>
    <property type="molecule type" value="Genomic_DNA"/>
</dbReference>
<feature type="compositionally biased region" description="Basic and acidic residues" evidence="4">
    <location>
        <begin position="250"/>
        <end position="267"/>
    </location>
</feature>
<dbReference type="InterPro" id="IPR052421">
    <property type="entry name" value="PCW_Enzyme_Inhibitor"/>
</dbReference>
<feature type="region of interest" description="Disordered" evidence="4">
    <location>
        <begin position="154"/>
        <end position="199"/>
    </location>
</feature>
<dbReference type="Gene3D" id="1.20.140.40">
    <property type="entry name" value="Invertase/pectin methylesterase inhibitor family protein"/>
    <property type="match status" value="1"/>
</dbReference>
<dbReference type="GO" id="GO:0046910">
    <property type="term" value="F:pectinesterase inhibitor activity"/>
    <property type="evidence" value="ECO:0007669"/>
    <property type="project" value="InterPro"/>
</dbReference>
<dbReference type="Pfam" id="PF04043">
    <property type="entry name" value="PMEI"/>
    <property type="match status" value="1"/>
</dbReference>
<feature type="signal peptide" evidence="5">
    <location>
        <begin position="1"/>
        <end position="26"/>
    </location>
</feature>
<dbReference type="PANTHER" id="PTHR36710">
    <property type="entry name" value="PECTINESTERASE INHIBITOR-LIKE"/>
    <property type="match status" value="1"/>
</dbReference>
<keyword evidence="2" id="KW-1015">Disulfide bond</keyword>
<comment type="similarity">
    <text evidence="3">Belongs to the PMEI family.</text>
</comment>
<evidence type="ECO:0000259" key="6">
    <source>
        <dbReference type="SMART" id="SM00856"/>
    </source>
</evidence>
<dbReference type="InterPro" id="IPR035513">
    <property type="entry name" value="Invertase/methylesterase_inhib"/>
</dbReference>
<feature type="chain" id="PRO_5042723071" evidence="5">
    <location>
        <begin position="27"/>
        <end position="346"/>
    </location>
</feature>
<dbReference type="Proteomes" id="UP000321393">
    <property type="component" value="Unassembled WGS sequence"/>
</dbReference>
<dbReference type="InterPro" id="IPR034086">
    <property type="entry name" value="PMEI_plant"/>
</dbReference>
<dbReference type="Proteomes" id="UP000321947">
    <property type="component" value="Unassembled WGS sequence"/>
</dbReference>
<proteinExistence type="inferred from homology"/>
<evidence type="ECO:0000256" key="5">
    <source>
        <dbReference type="SAM" id="SignalP"/>
    </source>
</evidence>
<feature type="region of interest" description="Disordered" evidence="4">
    <location>
        <begin position="242"/>
        <end position="285"/>
    </location>
</feature>
<sequence length="346" mass="37255">MTNNSCIVIVSLIGVILFTIISNVASSNDVISIICPKTSNPPFCSSVLKSAGTTDLKGLAVYTLNLAHTNACKSLTLAKSLATTTTNPQLKQRYSSCFESYDEAVGDIENAQKDLALGDFNAVNIVTSGAMTEIDDSAADPSFAVLPLDSSQLVREPSRDPQAELPRPSRVAASSRELRSRAAQQAVAFADQKPPRLASRTPHLQAVAFADRKSPRLVSQNLSASHHRAPLKPTVEVTALAGSPCTPFTRKPDPAEPPPRDSSEPRPHAHSTCTQAEPRRRRNRAASLRAAPVCAVSEPIPVFKSSRNAVDQLTWSVGLLQQGQALQPRPRDLAAWKARFLVVRAR</sequence>
<evidence type="ECO:0000313" key="10">
    <source>
        <dbReference type="Proteomes" id="UP000321947"/>
    </source>
</evidence>
<reference evidence="9 10" key="1">
    <citation type="submission" date="2019-08" db="EMBL/GenBank/DDBJ databases">
        <title>Draft genome sequences of two oriental melons (Cucumis melo L. var makuwa).</title>
        <authorList>
            <person name="Kwon S.-Y."/>
        </authorList>
    </citation>
    <scope>NUCLEOTIDE SEQUENCE [LARGE SCALE GENOMIC DNA]</scope>
    <source>
        <strain evidence="10">cv. Chang Bougi</strain>
        <strain evidence="9">cv. SW 3</strain>
        <tissue evidence="8">Leaf</tissue>
    </source>
</reference>
<dbReference type="NCBIfam" id="TIGR01614">
    <property type="entry name" value="PME_inhib"/>
    <property type="match status" value="1"/>
</dbReference>
<dbReference type="OrthoDB" id="1698064at2759"/>
<dbReference type="SUPFAM" id="SSF101148">
    <property type="entry name" value="Plant invertase/pectin methylesterase inhibitor"/>
    <property type="match status" value="1"/>
</dbReference>
<gene>
    <name evidence="8" type="ORF">E5676_scaffold852G00440</name>
    <name evidence="7" type="ORF">E6C27_scaffold1779G00210</name>
</gene>
<dbReference type="InterPro" id="IPR006501">
    <property type="entry name" value="Pectinesterase_inhib_dom"/>
</dbReference>
<protein>
    <submittedName>
        <fullName evidence="8">Pectinesterase inhibitor-like</fullName>
    </submittedName>
</protein>
<evidence type="ECO:0000256" key="1">
    <source>
        <dbReference type="ARBA" id="ARBA00022729"/>
    </source>
</evidence>
<feature type="domain" description="Pectinesterase inhibitor" evidence="6">
    <location>
        <begin position="26"/>
        <end position="161"/>
    </location>
</feature>
<name>A0A5D3C6T9_CUCMM</name>
<dbReference type="AlphaFoldDB" id="A0A5D3C6T9"/>
<dbReference type="EMBL" id="SSTE01005848">
    <property type="protein sequence ID" value="KAA0059958.1"/>
    <property type="molecule type" value="Genomic_DNA"/>
</dbReference>
<accession>A0A5D3C6T9</accession>
<dbReference type="PANTHER" id="PTHR36710:SF4">
    <property type="entry name" value="PLANT INVERTASE_PECTIN METHYLESTERASE INHIBITOR SUPERFAMILY PROTEIN"/>
    <property type="match status" value="1"/>
</dbReference>
<evidence type="ECO:0000313" key="9">
    <source>
        <dbReference type="Proteomes" id="UP000321393"/>
    </source>
</evidence>
<evidence type="ECO:0000313" key="8">
    <source>
        <dbReference type="EMBL" id="TYK07601.1"/>
    </source>
</evidence>
<evidence type="ECO:0000256" key="4">
    <source>
        <dbReference type="SAM" id="MobiDB-lite"/>
    </source>
</evidence>